<name>A0A481Z648_9VIRU</name>
<sequence length="295" mass="34250">MKRKSPRKTQNKYQSPLKRRKMKLKKWSAEEKELLRACTNQIKQLGHRKYYWKRVSELFLQNTSSPKNHRTLISITTMGNRMKLGSGDKSKKWTKEEKDRLKICSIKVKEKDYQGNFWVNLAKTFGNSRSLHSIISIGGPMNMSPSNSKKPWTIQDKTRLTKCAKEIWKSNYTGNYWLHVSNLFGPSRTMEAIKKKGMEMKLNLVGLGKRWTKAEKKNLADCTAKVRLGGYTGNYWKNVSELFGKTRTVASVKYKGIEMKLNSKQDPIGIINQLDKGVKEKENEIILDDNYNIDM</sequence>
<feature type="domain" description="Myb-like" evidence="2">
    <location>
        <begin position="89"/>
        <end position="203"/>
    </location>
</feature>
<dbReference type="SMART" id="SM00717">
    <property type="entry name" value="SANT"/>
    <property type="match status" value="3"/>
</dbReference>
<feature type="region of interest" description="Disordered" evidence="1">
    <location>
        <begin position="1"/>
        <end position="21"/>
    </location>
</feature>
<evidence type="ECO:0000313" key="3">
    <source>
        <dbReference type="EMBL" id="QBK91363.1"/>
    </source>
</evidence>
<organism evidence="3">
    <name type="scientific">Pithovirus LCPAC202</name>
    <dbReference type="NCBI Taxonomy" id="2506592"/>
    <lineage>
        <taxon>Viruses</taxon>
        <taxon>Pithoviruses</taxon>
    </lineage>
</organism>
<dbReference type="InterPro" id="IPR001005">
    <property type="entry name" value="SANT/Myb"/>
</dbReference>
<dbReference type="EMBL" id="MK500532">
    <property type="protein sequence ID" value="QBK91363.1"/>
    <property type="molecule type" value="Genomic_DNA"/>
</dbReference>
<feature type="compositionally biased region" description="Basic residues" evidence="1">
    <location>
        <begin position="1"/>
        <end position="10"/>
    </location>
</feature>
<feature type="domain" description="Myb-like" evidence="2">
    <location>
        <begin position="23"/>
        <end position="85"/>
    </location>
</feature>
<feature type="domain" description="Myb-like" evidence="2">
    <location>
        <begin position="207"/>
        <end position="262"/>
    </location>
</feature>
<evidence type="ECO:0000256" key="1">
    <source>
        <dbReference type="SAM" id="MobiDB-lite"/>
    </source>
</evidence>
<protein>
    <recommendedName>
        <fullName evidence="2">Myb-like domain-containing protein</fullName>
    </recommendedName>
</protein>
<proteinExistence type="predicted"/>
<gene>
    <name evidence="3" type="ORF">LCPAC202_03370</name>
</gene>
<reference evidence="3" key="1">
    <citation type="journal article" date="2019" name="MBio">
        <title>Virus Genomes from Deep Sea Sediments Expand the Ocean Megavirome and Support Independent Origins of Viral Gigantism.</title>
        <authorList>
            <person name="Backstrom D."/>
            <person name="Yutin N."/>
            <person name="Jorgensen S.L."/>
            <person name="Dharamshi J."/>
            <person name="Homa F."/>
            <person name="Zaremba-Niedwiedzka K."/>
            <person name="Spang A."/>
            <person name="Wolf Y.I."/>
            <person name="Koonin E.V."/>
            <person name="Ettema T.J."/>
        </authorList>
    </citation>
    <scope>NUCLEOTIDE SEQUENCE</scope>
</reference>
<evidence type="ECO:0000259" key="2">
    <source>
        <dbReference type="SMART" id="SM00717"/>
    </source>
</evidence>
<accession>A0A481Z648</accession>